<evidence type="ECO:0000313" key="9">
    <source>
        <dbReference type="Proteomes" id="UP000809829"/>
    </source>
</evidence>
<organism evidence="8 9">
    <name type="scientific">Priestia iocasae</name>
    <dbReference type="NCBI Taxonomy" id="2291674"/>
    <lineage>
        <taxon>Bacteria</taxon>
        <taxon>Bacillati</taxon>
        <taxon>Bacillota</taxon>
        <taxon>Bacilli</taxon>
        <taxon>Bacillales</taxon>
        <taxon>Bacillaceae</taxon>
        <taxon>Priestia</taxon>
    </lineage>
</organism>
<sequence length="421" mass="47727">MIEEKQRAILVGVQLDKQSGFDYSMEELANLADARDIEVIGQLTQNLDRINKATYVGKGKVEEIRALLAETDADLIICNDELAPSHLRNLADELDTTVMDRTTLILDIFATRAKTKEAQLQVEVAKLQYQLPRLAGLHEALGRQGGGSGVQNKGAGETKLELNRRRVEDRITALNRELETFVAKRDVQRKQRKKNDVPVVSLVGYTNAGKSTIMNALVDLFHPQEEKQVFEKDMLFATLETSVRNITLPDQKSFLLTDTVGFVDKLPHHLVKAFRSTLEEAREADVLIHVVDYSNPHYEQLIDITNNTLKQMGIENVPMVYAYNKVDLVDEHEPKVENAIYLSAKQKVGIDQLIDAIASHIFDDYVKCQMLIPYDKGYITSYLNEKATIFETSYEENGTLLTLECRKKDFDVYQSFVVEND</sequence>
<dbReference type="Pfam" id="PF16360">
    <property type="entry name" value="GTP-bdg_M"/>
    <property type="match status" value="1"/>
</dbReference>
<feature type="domain" description="Hflx-type G" evidence="7">
    <location>
        <begin position="198"/>
        <end position="365"/>
    </location>
</feature>
<evidence type="ECO:0000256" key="6">
    <source>
        <dbReference type="SAM" id="Coils"/>
    </source>
</evidence>
<gene>
    <name evidence="5" type="primary">hflX</name>
    <name evidence="8" type="ORF">JOC83_002385</name>
</gene>
<dbReference type="Proteomes" id="UP000809829">
    <property type="component" value="Unassembled WGS sequence"/>
</dbReference>
<keyword evidence="6" id="KW-0175">Coiled coil</keyword>
<comment type="subunit">
    <text evidence="5">Monomer. Associates with the 50S ribosomal subunit.</text>
</comment>
<dbReference type="InterPro" id="IPR042108">
    <property type="entry name" value="GTPase_HflX_N_sf"/>
</dbReference>
<comment type="subcellular location">
    <subcellularLocation>
        <location evidence="5">Cytoplasm</location>
    </subcellularLocation>
    <text evidence="5">May associate with membranes.</text>
</comment>
<comment type="function">
    <text evidence="5">GTPase that associates with the 50S ribosomal subunit and may have a role during protein synthesis or ribosome biogenesis.</text>
</comment>
<evidence type="ECO:0000256" key="1">
    <source>
        <dbReference type="ARBA" id="ARBA00022723"/>
    </source>
</evidence>
<keyword evidence="4 5" id="KW-0342">GTP-binding</keyword>
<dbReference type="InterPro" id="IPR030394">
    <property type="entry name" value="G_HFLX_dom"/>
</dbReference>
<dbReference type="Pfam" id="PF13167">
    <property type="entry name" value="GTP-bdg_N"/>
    <property type="match status" value="1"/>
</dbReference>
<evidence type="ECO:0000259" key="7">
    <source>
        <dbReference type="PROSITE" id="PS51705"/>
    </source>
</evidence>
<comment type="similarity">
    <text evidence="5">Belongs to the TRAFAC class OBG-HflX-like GTPase superfamily. HflX GTPase family.</text>
</comment>
<dbReference type="HAMAP" id="MF_00900">
    <property type="entry name" value="GTPase_HflX"/>
    <property type="match status" value="1"/>
</dbReference>
<keyword evidence="3" id="KW-0460">Magnesium</keyword>
<dbReference type="InterPro" id="IPR016496">
    <property type="entry name" value="GTPase_HflX"/>
</dbReference>
<evidence type="ECO:0000256" key="3">
    <source>
        <dbReference type="ARBA" id="ARBA00022842"/>
    </source>
</evidence>
<dbReference type="Gene3D" id="3.40.50.11060">
    <property type="entry name" value="GTPase HflX, N-terminal domain"/>
    <property type="match status" value="1"/>
</dbReference>
<dbReference type="RefSeq" id="WP_205187507.1">
    <property type="nucleotide sequence ID" value="NZ_JAFBFC010000004.1"/>
</dbReference>
<dbReference type="InterPro" id="IPR006073">
    <property type="entry name" value="GTP-bd"/>
</dbReference>
<evidence type="ECO:0000313" key="8">
    <source>
        <dbReference type="EMBL" id="MBM7703536.1"/>
    </source>
</evidence>
<dbReference type="InterPro" id="IPR027417">
    <property type="entry name" value="P-loop_NTPase"/>
</dbReference>
<reference evidence="8 9" key="1">
    <citation type="submission" date="2021-01" db="EMBL/GenBank/DDBJ databases">
        <title>Genomic Encyclopedia of Type Strains, Phase IV (KMG-IV): sequencing the most valuable type-strain genomes for metagenomic binning, comparative biology and taxonomic classification.</title>
        <authorList>
            <person name="Goeker M."/>
        </authorList>
    </citation>
    <scope>NUCLEOTIDE SEQUENCE [LARGE SCALE GENOMIC DNA]</scope>
    <source>
        <strain evidence="8 9">DSM 104297</strain>
    </source>
</reference>
<feature type="coiled-coil region" evidence="6">
    <location>
        <begin position="157"/>
        <end position="184"/>
    </location>
</feature>
<dbReference type="InterPro" id="IPR032305">
    <property type="entry name" value="GTP-bd_M"/>
</dbReference>
<dbReference type="PANTHER" id="PTHR10229">
    <property type="entry name" value="GTP-BINDING PROTEIN HFLX"/>
    <property type="match status" value="1"/>
</dbReference>
<dbReference type="PRINTS" id="PR00326">
    <property type="entry name" value="GTP1OBG"/>
</dbReference>
<dbReference type="SUPFAM" id="SSF52540">
    <property type="entry name" value="P-loop containing nucleoside triphosphate hydrolases"/>
    <property type="match status" value="1"/>
</dbReference>
<evidence type="ECO:0000256" key="2">
    <source>
        <dbReference type="ARBA" id="ARBA00022741"/>
    </source>
</evidence>
<protein>
    <recommendedName>
        <fullName evidence="5">GTPase HflX</fullName>
    </recommendedName>
    <alternativeName>
        <fullName evidence="5">GTP-binding protein HflX</fullName>
    </alternativeName>
</protein>
<name>A0ABS2QVM5_9BACI</name>
<dbReference type="Gene3D" id="6.10.250.2860">
    <property type="match status" value="1"/>
</dbReference>
<dbReference type="PIRSF" id="PIRSF006809">
    <property type="entry name" value="GTP-binding_hflX_prd"/>
    <property type="match status" value="1"/>
</dbReference>
<dbReference type="Pfam" id="PF01926">
    <property type="entry name" value="MMR_HSR1"/>
    <property type="match status" value="1"/>
</dbReference>
<dbReference type="Gene3D" id="3.40.50.300">
    <property type="entry name" value="P-loop containing nucleotide triphosphate hydrolases"/>
    <property type="match status" value="1"/>
</dbReference>
<evidence type="ECO:0000256" key="4">
    <source>
        <dbReference type="ARBA" id="ARBA00023134"/>
    </source>
</evidence>
<proteinExistence type="inferred from homology"/>
<dbReference type="EMBL" id="JAFBFC010000004">
    <property type="protein sequence ID" value="MBM7703536.1"/>
    <property type="molecule type" value="Genomic_DNA"/>
</dbReference>
<dbReference type="PROSITE" id="PS51705">
    <property type="entry name" value="G_HFLX"/>
    <property type="match status" value="1"/>
</dbReference>
<keyword evidence="2 5" id="KW-0547">Nucleotide-binding</keyword>
<keyword evidence="5" id="KW-0963">Cytoplasm</keyword>
<keyword evidence="9" id="KW-1185">Reference proteome</keyword>
<dbReference type="CDD" id="cd01878">
    <property type="entry name" value="HflX"/>
    <property type="match status" value="1"/>
</dbReference>
<dbReference type="PANTHER" id="PTHR10229:SF4">
    <property type="entry name" value="GTPASE HFLX"/>
    <property type="match status" value="1"/>
</dbReference>
<evidence type="ECO:0000256" key="5">
    <source>
        <dbReference type="HAMAP-Rule" id="MF_00900"/>
    </source>
</evidence>
<keyword evidence="1" id="KW-0479">Metal-binding</keyword>
<dbReference type="NCBIfam" id="TIGR03156">
    <property type="entry name" value="GTP_HflX"/>
    <property type="match status" value="1"/>
</dbReference>
<comment type="caution">
    <text evidence="8">The sequence shown here is derived from an EMBL/GenBank/DDBJ whole genome shotgun (WGS) entry which is preliminary data.</text>
</comment>
<accession>A0ABS2QVM5</accession>
<dbReference type="InterPro" id="IPR025121">
    <property type="entry name" value="GTPase_HflX_N"/>
</dbReference>